<keyword evidence="1" id="KW-0472">Membrane</keyword>
<keyword evidence="3" id="KW-1185">Reference proteome</keyword>
<evidence type="ECO:0000256" key="1">
    <source>
        <dbReference type="SAM" id="Phobius"/>
    </source>
</evidence>
<feature type="transmembrane region" description="Helical" evidence="1">
    <location>
        <begin position="39"/>
        <end position="65"/>
    </location>
</feature>
<evidence type="ECO:0000313" key="3">
    <source>
        <dbReference type="Proteomes" id="UP001060504"/>
    </source>
</evidence>
<keyword evidence="1" id="KW-0812">Transmembrane</keyword>
<accession>A0ABQ4VB26</accession>
<sequence>MGLIQVMTVYLFGALATAMAAMGGAIRFSGPRTGPLTRIVIVVLAGALWPVMAVGALQALGIALLTRWLGAARAADADADAPARELVLAG</sequence>
<feature type="transmembrane region" description="Helical" evidence="1">
    <location>
        <begin position="7"/>
        <end position="27"/>
    </location>
</feature>
<comment type="caution">
    <text evidence="2">The sequence shown here is derived from an EMBL/GenBank/DDBJ whole genome shotgun (WGS) entry which is preliminary data.</text>
</comment>
<evidence type="ECO:0000313" key="2">
    <source>
        <dbReference type="EMBL" id="GJF14726.1"/>
    </source>
</evidence>
<proteinExistence type="predicted"/>
<name>A0ABQ4VB26_9MYCO</name>
<keyword evidence="1" id="KW-1133">Transmembrane helix</keyword>
<protein>
    <submittedName>
        <fullName evidence="2">Uncharacterized protein</fullName>
    </submittedName>
</protein>
<reference evidence="2 3" key="1">
    <citation type="submission" date="2021-08" db="EMBL/GenBank/DDBJ databases">
        <title>Draft genome sequence of Mycolicibacterium sp. NGTWS1702 strain.</title>
        <authorList>
            <person name="Matsumoto M."/>
            <person name="Tang B.C.C."/>
            <person name="Machida Y."/>
            <person name="Matoyama H."/>
            <person name="Kishihara T."/>
            <person name="Sato S."/>
            <person name="Kondo I."/>
            <person name="Sano M."/>
            <person name="Kato G."/>
        </authorList>
    </citation>
    <scope>NUCLEOTIDE SEQUENCE [LARGE SCALE GENOMIC DNA]</scope>
    <source>
        <strain evidence="2 3">NGTWSNA01</strain>
    </source>
</reference>
<organism evidence="2 3">
    <name type="scientific">Mycolicibacterium cyprinidarum</name>
    <dbReference type="NCBI Taxonomy" id="2860311"/>
    <lineage>
        <taxon>Bacteria</taxon>
        <taxon>Bacillati</taxon>
        <taxon>Actinomycetota</taxon>
        <taxon>Actinomycetes</taxon>
        <taxon>Mycobacteriales</taxon>
        <taxon>Mycobacteriaceae</taxon>
        <taxon>Mycolicibacterium</taxon>
    </lineage>
</organism>
<dbReference type="Proteomes" id="UP001060504">
    <property type="component" value="Unassembled WGS sequence"/>
</dbReference>
<dbReference type="EMBL" id="BPRH01001788">
    <property type="protein sequence ID" value="GJF14726.1"/>
    <property type="molecule type" value="Genomic_DNA"/>
</dbReference>
<gene>
    <name evidence="2" type="ORF">NGTWS1702_17030</name>
</gene>